<accession>A0AB34IVM2</accession>
<dbReference type="Proteomes" id="UP001515480">
    <property type="component" value="Unassembled WGS sequence"/>
</dbReference>
<sequence length="291" mass="31040">MVALLLACSLASPRHGGPRNAIHMDRSNPAKWPATVALEGGTLLVAAASLLTLALPQEGVSSPDDARLETVVGNGFRLDLPPSYYRPQGRRPKTGTFDDNIFVAADYASSRTVSVSRTDAASLILDSGDPIAPQSGPLVEFNELGRPFKVATLLTRRREGDPQGSLAQPRSEVVSVSREGNELRFVLRELTYTQTGVTAAKPSARYTWARSLFVPGRDQSLGRSPYLLTVWASSPAPSASCLPVRCDCGEGSSLSCDCPAPKCEDGSDALQSSDGLERKITDSLVSLPNQR</sequence>
<name>A0AB34IVM2_PRYPA</name>
<gene>
    <name evidence="1" type="ORF">AB1Y20_008007</name>
</gene>
<evidence type="ECO:0000313" key="1">
    <source>
        <dbReference type="EMBL" id="KAL1507154.1"/>
    </source>
</evidence>
<keyword evidence="2" id="KW-1185">Reference proteome</keyword>
<comment type="caution">
    <text evidence="1">The sequence shown here is derived from an EMBL/GenBank/DDBJ whole genome shotgun (WGS) entry which is preliminary data.</text>
</comment>
<dbReference type="EMBL" id="JBGBPQ010000018">
    <property type="protein sequence ID" value="KAL1507154.1"/>
    <property type="molecule type" value="Genomic_DNA"/>
</dbReference>
<proteinExistence type="predicted"/>
<evidence type="ECO:0000313" key="2">
    <source>
        <dbReference type="Proteomes" id="UP001515480"/>
    </source>
</evidence>
<dbReference type="AlphaFoldDB" id="A0AB34IVM2"/>
<organism evidence="1 2">
    <name type="scientific">Prymnesium parvum</name>
    <name type="common">Toxic golden alga</name>
    <dbReference type="NCBI Taxonomy" id="97485"/>
    <lineage>
        <taxon>Eukaryota</taxon>
        <taxon>Haptista</taxon>
        <taxon>Haptophyta</taxon>
        <taxon>Prymnesiophyceae</taxon>
        <taxon>Prymnesiales</taxon>
        <taxon>Prymnesiaceae</taxon>
        <taxon>Prymnesium</taxon>
    </lineage>
</organism>
<reference evidence="1 2" key="1">
    <citation type="journal article" date="2024" name="Science">
        <title>Giant polyketide synthase enzymes in the biosynthesis of giant marine polyether toxins.</title>
        <authorList>
            <person name="Fallon T.R."/>
            <person name="Shende V.V."/>
            <person name="Wierzbicki I.H."/>
            <person name="Pendleton A.L."/>
            <person name="Watervoot N.F."/>
            <person name="Auber R.P."/>
            <person name="Gonzalez D.J."/>
            <person name="Wisecaver J.H."/>
            <person name="Moore B.S."/>
        </authorList>
    </citation>
    <scope>NUCLEOTIDE SEQUENCE [LARGE SCALE GENOMIC DNA]</scope>
    <source>
        <strain evidence="1 2">12B1</strain>
    </source>
</reference>
<protein>
    <submittedName>
        <fullName evidence="1">Uncharacterized protein</fullName>
    </submittedName>
</protein>